<evidence type="ECO:0000313" key="3">
    <source>
        <dbReference type="Proteomes" id="UP000569914"/>
    </source>
</evidence>
<reference evidence="2 3" key="1">
    <citation type="submission" date="2020-07" db="EMBL/GenBank/DDBJ databases">
        <title>Sequencing the genomes of 1000 actinobacteria strains.</title>
        <authorList>
            <person name="Klenk H.-P."/>
        </authorList>
    </citation>
    <scope>NUCLEOTIDE SEQUENCE [LARGE SCALE GENOMIC DNA]</scope>
    <source>
        <strain evidence="2 3">DSM 22083</strain>
    </source>
</reference>
<dbReference type="Pfam" id="PF03551">
    <property type="entry name" value="PadR"/>
    <property type="match status" value="1"/>
</dbReference>
<feature type="domain" description="Transcription regulator PadR N-terminal" evidence="1">
    <location>
        <begin position="12"/>
        <end position="83"/>
    </location>
</feature>
<evidence type="ECO:0000313" key="2">
    <source>
        <dbReference type="EMBL" id="NYE72814.1"/>
    </source>
</evidence>
<protein>
    <submittedName>
        <fullName evidence="2">DNA-binding PadR family transcriptional regulator</fullName>
    </submittedName>
</protein>
<dbReference type="SUPFAM" id="SSF46785">
    <property type="entry name" value="Winged helix' DNA-binding domain"/>
    <property type="match status" value="1"/>
</dbReference>
<evidence type="ECO:0000259" key="1">
    <source>
        <dbReference type="Pfam" id="PF03551"/>
    </source>
</evidence>
<keyword evidence="3" id="KW-1185">Reference proteome</keyword>
<proteinExistence type="predicted"/>
<dbReference type="InterPro" id="IPR052509">
    <property type="entry name" value="Metal_resp_DNA-bind_regulator"/>
</dbReference>
<dbReference type="Gene3D" id="1.10.10.10">
    <property type="entry name" value="Winged helix-like DNA-binding domain superfamily/Winged helix DNA-binding domain"/>
    <property type="match status" value="1"/>
</dbReference>
<dbReference type="Proteomes" id="UP000569914">
    <property type="component" value="Unassembled WGS sequence"/>
</dbReference>
<dbReference type="PANTHER" id="PTHR33169">
    <property type="entry name" value="PADR-FAMILY TRANSCRIPTIONAL REGULATOR"/>
    <property type="match status" value="1"/>
</dbReference>
<accession>A0A7Y9IAJ5</accession>
<keyword evidence="2" id="KW-0238">DNA-binding</keyword>
<organism evidence="2 3">
    <name type="scientific">Microlunatus parietis</name>
    <dbReference type="NCBI Taxonomy" id="682979"/>
    <lineage>
        <taxon>Bacteria</taxon>
        <taxon>Bacillati</taxon>
        <taxon>Actinomycetota</taxon>
        <taxon>Actinomycetes</taxon>
        <taxon>Propionibacteriales</taxon>
        <taxon>Propionibacteriaceae</taxon>
        <taxon>Microlunatus</taxon>
    </lineage>
</organism>
<comment type="caution">
    <text evidence="2">The sequence shown here is derived from an EMBL/GenBank/DDBJ whole genome shotgun (WGS) entry which is preliminary data.</text>
</comment>
<gene>
    <name evidence="2" type="ORF">BKA15_004143</name>
</gene>
<dbReference type="InterPro" id="IPR005149">
    <property type="entry name" value="Tscrpt_reg_PadR_N"/>
</dbReference>
<dbReference type="PANTHER" id="PTHR33169:SF14">
    <property type="entry name" value="TRANSCRIPTIONAL REGULATOR RV3488"/>
    <property type="match status" value="1"/>
</dbReference>
<dbReference type="GO" id="GO:0003677">
    <property type="term" value="F:DNA binding"/>
    <property type="evidence" value="ECO:0007669"/>
    <property type="project" value="UniProtKB-KW"/>
</dbReference>
<sequence length="196" mass="22463">MSATRLLVLGAVIDREVAHGYQVRKDLAAWRVDLWGGIGQGSIYHALRRLAAEGLLESIDDETRSAGPARRRYRPTSRGRSAFVDLLERTLLSEENAPGETMAAIGFIDALTRPRAIELLEQRVDTYRAKRDRVAREYDQDPEAEWRHHLEAVRYWTQVADAEIGWTEQLLERLRAGHHELAETGPRSATRRRQQR</sequence>
<dbReference type="InterPro" id="IPR036388">
    <property type="entry name" value="WH-like_DNA-bd_sf"/>
</dbReference>
<dbReference type="AlphaFoldDB" id="A0A7Y9IAJ5"/>
<dbReference type="EMBL" id="JACCBU010000001">
    <property type="protein sequence ID" value="NYE72814.1"/>
    <property type="molecule type" value="Genomic_DNA"/>
</dbReference>
<name>A0A7Y9IAJ5_9ACTN</name>
<dbReference type="RefSeq" id="WP_179753867.1">
    <property type="nucleotide sequence ID" value="NZ_JACCBU010000001.1"/>
</dbReference>
<dbReference type="InterPro" id="IPR036390">
    <property type="entry name" value="WH_DNA-bd_sf"/>
</dbReference>